<organism evidence="2 3">
    <name type="scientific">Aspergillus coremiiformis</name>
    <dbReference type="NCBI Taxonomy" id="138285"/>
    <lineage>
        <taxon>Eukaryota</taxon>
        <taxon>Fungi</taxon>
        <taxon>Dikarya</taxon>
        <taxon>Ascomycota</taxon>
        <taxon>Pezizomycotina</taxon>
        <taxon>Eurotiomycetes</taxon>
        <taxon>Eurotiomycetidae</taxon>
        <taxon>Eurotiales</taxon>
        <taxon>Aspergillaceae</taxon>
        <taxon>Aspergillus</taxon>
        <taxon>Aspergillus subgen. Circumdati</taxon>
    </lineage>
</organism>
<evidence type="ECO:0000313" key="2">
    <source>
        <dbReference type="EMBL" id="KAE8356386.1"/>
    </source>
</evidence>
<dbReference type="AlphaFoldDB" id="A0A5N6ZHI9"/>
<accession>A0A5N6ZHI9</accession>
<proteinExistence type="predicted"/>
<dbReference type="EMBL" id="ML739039">
    <property type="protein sequence ID" value="KAE8356386.1"/>
    <property type="molecule type" value="Genomic_DNA"/>
</dbReference>
<dbReference type="Proteomes" id="UP000327118">
    <property type="component" value="Unassembled WGS sequence"/>
</dbReference>
<name>A0A5N6ZHI9_9EURO</name>
<evidence type="ECO:0000256" key="1">
    <source>
        <dbReference type="SAM" id="MobiDB-lite"/>
    </source>
</evidence>
<evidence type="ECO:0000313" key="3">
    <source>
        <dbReference type="Proteomes" id="UP000327118"/>
    </source>
</evidence>
<protein>
    <submittedName>
        <fullName evidence="2">Uncharacterized protein</fullName>
    </submittedName>
</protein>
<feature type="region of interest" description="Disordered" evidence="1">
    <location>
        <begin position="1"/>
        <end position="20"/>
    </location>
</feature>
<dbReference type="OrthoDB" id="2269373at2759"/>
<reference evidence="3" key="1">
    <citation type="submission" date="2019-04" db="EMBL/GenBank/DDBJ databases">
        <title>Friends and foes A comparative genomics studyof 23 Aspergillus species from section Flavi.</title>
        <authorList>
            <consortium name="DOE Joint Genome Institute"/>
            <person name="Kjaerbolling I."/>
            <person name="Vesth T."/>
            <person name="Frisvad J.C."/>
            <person name="Nybo J.L."/>
            <person name="Theobald S."/>
            <person name="Kildgaard S."/>
            <person name="Isbrandt T."/>
            <person name="Kuo A."/>
            <person name="Sato A."/>
            <person name="Lyhne E.K."/>
            <person name="Kogle M.E."/>
            <person name="Wiebenga A."/>
            <person name="Kun R.S."/>
            <person name="Lubbers R.J."/>
            <person name="Makela M.R."/>
            <person name="Barry K."/>
            <person name="Chovatia M."/>
            <person name="Clum A."/>
            <person name="Daum C."/>
            <person name="Haridas S."/>
            <person name="He G."/>
            <person name="LaButti K."/>
            <person name="Lipzen A."/>
            <person name="Mondo S."/>
            <person name="Riley R."/>
            <person name="Salamov A."/>
            <person name="Simmons B.A."/>
            <person name="Magnuson J.K."/>
            <person name="Henrissat B."/>
            <person name="Mortensen U.H."/>
            <person name="Larsen T.O."/>
            <person name="Devries R.P."/>
            <person name="Grigoriev I.V."/>
            <person name="Machida M."/>
            <person name="Baker S.E."/>
            <person name="Andersen M.R."/>
        </authorList>
    </citation>
    <scope>NUCLEOTIDE SEQUENCE [LARGE SCALE GENOMIC DNA]</scope>
    <source>
        <strain evidence="3">CBS 553.77</strain>
    </source>
</reference>
<gene>
    <name evidence="2" type="ORF">BDV28DRAFT_145262</name>
</gene>
<keyword evidence="3" id="KW-1185">Reference proteome</keyword>
<sequence length="139" mass="16113">MKLFAPHPRQFANSRGTVPPSERDIGFENAAKLLDYVHLMHGGRHGLEKCMWQIGTSYVWNAVLYVLIEVRHRKSGALETSTGPVYMARRKWTPEVWDDYVAASKAENLPSFEMDPNEWIQWEQLPTEQDGFTHIVERN</sequence>